<dbReference type="Proteomes" id="UP000834106">
    <property type="component" value="Chromosome 11"/>
</dbReference>
<keyword evidence="3" id="KW-1185">Reference proteome</keyword>
<dbReference type="AlphaFoldDB" id="A0AAD1ZK27"/>
<accession>A0AAD1ZK27</accession>
<dbReference type="Gene3D" id="1.20.1280.50">
    <property type="match status" value="1"/>
</dbReference>
<evidence type="ECO:0000313" key="3">
    <source>
        <dbReference type="Proteomes" id="UP000834106"/>
    </source>
</evidence>
<dbReference type="Pfam" id="PF00646">
    <property type="entry name" value="F-box"/>
    <property type="match status" value="1"/>
</dbReference>
<dbReference type="NCBIfam" id="TIGR01640">
    <property type="entry name" value="F_box_assoc_1"/>
    <property type="match status" value="1"/>
</dbReference>
<dbReference type="InterPro" id="IPR013187">
    <property type="entry name" value="F-box-assoc_dom_typ3"/>
</dbReference>
<name>A0AAD1ZK27_9LAMI</name>
<reference evidence="2" key="1">
    <citation type="submission" date="2023-05" db="EMBL/GenBank/DDBJ databases">
        <authorList>
            <person name="Huff M."/>
        </authorList>
    </citation>
    <scope>NUCLEOTIDE SEQUENCE</scope>
</reference>
<dbReference type="EMBL" id="OU503046">
    <property type="protein sequence ID" value="CAI9770960.1"/>
    <property type="molecule type" value="Genomic_DNA"/>
</dbReference>
<dbReference type="InterPro" id="IPR011043">
    <property type="entry name" value="Gal_Oxase/kelch_b-propeller"/>
</dbReference>
<evidence type="ECO:0000313" key="2">
    <source>
        <dbReference type="EMBL" id="CAI9770960.1"/>
    </source>
</evidence>
<organism evidence="2 3">
    <name type="scientific">Fraxinus pennsylvanica</name>
    <dbReference type="NCBI Taxonomy" id="56036"/>
    <lineage>
        <taxon>Eukaryota</taxon>
        <taxon>Viridiplantae</taxon>
        <taxon>Streptophyta</taxon>
        <taxon>Embryophyta</taxon>
        <taxon>Tracheophyta</taxon>
        <taxon>Spermatophyta</taxon>
        <taxon>Magnoliopsida</taxon>
        <taxon>eudicotyledons</taxon>
        <taxon>Gunneridae</taxon>
        <taxon>Pentapetalae</taxon>
        <taxon>asterids</taxon>
        <taxon>lamiids</taxon>
        <taxon>Lamiales</taxon>
        <taxon>Oleaceae</taxon>
        <taxon>Oleeae</taxon>
        <taxon>Fraxinus</taxon>
    </lineage>
</organism>
<dbReference type="SUPFAM" id="SSF50965">
    <property type="entry name" value="Galactose oxidase, central domain"/>
    <property type="match status" value="1"/>
</dbReference>
<protein>
    <recommendedName>
        <fullName evidence="1">F-box domain-containing protein</fullName>
    </recommendedName>
</protein>
<dbReference type="Pfam" id="PF08268">
    <property type="entry name" value="FBA_3"/>
    <property type="match status" value="1"/>
</dbReference>
<proteinExistence type="predicted"/>
<dbReference type="SUPFAM" id="SSF81383">
    <property type="entry name" value="F-box domain"/>
    <property type="match status" value="1"/>
</dbReference>
<dbReference type="PANTHER" id="PTHR31672:SF13">
    <property type="entry name" value="F-BOX PROTEIN CPR30-LIKE"/>
    <property type="match status" value="1"/>
</dbReference>
<dbReference type="InterPro" id="IPR017451">
    <property type="entry name" value="F-box-assoc_interact_dom"/>
</dbReference>
<feature type="domain" description="F-box" evidence="1">
    <location>
        <begin position="5"/>
        <end position="46"/>
    </location>
</feature>
<dbReference type="SMART" id="SM00256">
    <property type="entry name" value="FBOX"/>
    <property type="match status" value="1"/>
</dbReference>
<gene>
    <name evidence="2" type="ORF">FPE_LOCUS18390</name>
</gene>
<dbReference type="PANTHER" id="PTHR31672">
    <property type="entry name" value="BNACNNG10540D PROTEIN"/>
    <property type="match status" value="1"/>
</dbReference>
<evidence type="ECO:0000259" key="1">
    <source>
        <dbReference type="SMART" id="SM00256"/>
    </source>
</evidence>
<dbReference type="CDD" id="cd22157">
    <property type="entry name" value="F-box_AtFBW1-like"/>
    <property type="match status" value="1"/>
</dbReference>
<dbReference type="InterPro" id="IPR036047">
    <property type="entry name" value="F-box-like_dom_sf"/>
</dbReference>
<dbReference type="InterPro" id="IPR050796">
    <property type="entry name" value="SCF_F-box_component"/>
</dbReference>
<dbReference type="InterPro" id="IPR001810">
    <property type="entry name" value="F-box_dom"/>
</dbReference>
<sequence>MAANLPWDITIEILSRLPVKSLVRFKCVSKSFYSLISQDSQFKRKHLDQSTRHDLIVNLEHGPERLFSSSLSYLSSDDHDQEGVIELPYPIKDNFSEYMTVSRSCNGLFCIQDIAGIVFIWNPSTRELRRLPDCPRTNDRIAYSLGYDSSSDDYIVLSIHKSIIGDCAARARTVFQLISLKRDSSWRKILDLPGMKFSLYGSYDFYNGAFYWTENIFIYSRRYGPLVISSFDIKEEKIKKIELSPPSRYSDQYTIFDVSVLGGKLCLYSLSSVTSFDLWVIEEYGVMKKILSIRLNEIQRYAAQVFKPLYLFEDGKIMLHTRINRIEQVDIYKDGDSAPKTTAASCKILRAYIYNETLISPQG</sequence>